<comment type="caution">
    <text evidence="2">The sequence shown here is derived from an EMBL/GenBank/DDBJ whole genome shotgun (WGS) entry which is preliminary data.</text>
</comment>
<sequence>MNFKNCFYNLCAAVCFFQVLPLYSNGVLTWDEAVSEMLSNSPRVRKESSAVCRMRSLKTQSSYIPNPIFAYSVENVFGSHHWAGWDSAESRYELEQAFELGGKRNLRMAIAHSLYLAEKADLESLTLALLNELHDLFVQNKAAEEKFSLSLEIEALAIEYSQAINEKIAHGKGSCIEKNKAEMALTHARIKKEKALLNLKRIRDKLSRTIGVCLDSFDSVDYPFYDLFPFSTYCDYASKIDYHPEIAAANLRFLAAWQQIKLEKAFAVPDLTLLVGYKTNRECNDKGMILGAAFPIPIFNQNQGNISRARCEYSEADAFREDLKLFLEKRLADHLYEGESALNEALCIQESLLKEASESYECTVAGFQNGKFDGLQVLDAKSIYLEIKEKYLDALLEYHLKVGDIEYLTSKEECLP</sequence>
<dbReference type="GO" id="GO:0015562">
    <property type="term" value="F:efflux transmembrane transporter activity"/>
    <property type="evidence" value="ECO:0007669"/>
    <property type="project" value="InterPro"/>
</dbReference>
<organism evidence="2 3">
    <name type="scientific">Candidatus Criblamydia sequanensis CRIB-18</name>
    <dbReference type="NCBI Taxonomy" id="1437425"/>
    <lineage>
        <taxon>Bacteria</taxon>
        <taxon>Pseudomonadati</taxon>
        <taxon>Chlamydiota</taxon>
        <taxon>Chlamydiia</taxon>
        <taxon>Parachlamydiales</taxon>
        <taxon>Candidatus Criblamydiaceae</taxon>
        <taxon>Candidatus Criblamydia</taxon>
    </lineage>
</organism>
<accession>A0A090D0S8</accession>
<dbReference type="STRING" id="1437425.CSEC_2346"/>
<protein>
    <submittedName>
        <fullName evidence="2">Outer membrane efflux protein</fullName>
    </submittedName>
</protein>
<gene>
    <name evidence="2" type="ORF">CSEC_2346</name>
</gene>
<dbReference type="OrthoDB" id="9791261at2"/>
<dbReference type="Gene3D" id="1.20.1600.10">
    <property type="entry name" value="Outer membrane efflux proteins (OEP)"/>
    <property type="match status" value="1"/>
</dbReference>
<name>A0A090D0S8_9BACT</name>
<evidence type="ECO:0000313" key="2">
    <source>
        <dbReference type="EMBL" id="CDR35152.1"/>
    </source>
</evidence>
<dbReference type="RefSeq" id="WP_041018696.1">
    <property type="nucleotide sequence ID" value="NZ_CCEJ010000013.1"/>
</dbReference>
<dbReference type="InterPro" id="IPR003423">
    <property type="entry name" value="OMP_efflux"/>
</dbReference>
<dbReference type="Proteomes" id="UP000031552">
    <property type="component" value="Unassembled WGS sequence"/>
</dbReference>
<dbReference type="EMBL" id="CCEJ010000013">
    <property type="protein sequence ID" value="CDR35152.1"/>
    <property type="molecule type" value="Genomic_DNA"/>
</dbReference>
<dbReference type="PANTHER" id="PTHR30203:SF24">
    <property type="entry name" value="BLR4935 PROTEIN"/>
    <property type="match status" value="1"/>
</dbReference>
<evidence type="ECO:0000256" key="1">
    <source>
        <dbReference type="ARBA" id="ARBA00007613"/>
    </source>
</evidence>
<dbReference type="AlphaFoldDB" id="A0A090D0S8"/>
<comment type="similarity">
    <text evidence="1">Belongs to the outer membrane factor (OMF) (TC 1.B.17) family.</text>
</comment>
<evidence type="ECO:0000313" key="3">
    <source>
        <dbReference type="Proteomes" id="UP000031552"/>
    </source>
</evidence>
<dbReference type="eggNOG" id="COG1538">
    <property type="taxonomic scope" value="Bacteria"/>
</dbReference>
<dbReference type="InterPro" id="IPR010131">
    <property type="entry name" value="MdtP/NodT-like"/>
</dbReference>
<dbReference type="PANTHER" id="PTHR30203">
    <property type="entry name" value="OUTER MEMBRANE CATION EFFLUX PROTEIN"/>
    <property type="match status" value="1"/>
</dbReference>
<keyword evidence="3" id="KW-1185">Reference proteome</keyword>
<dbReference type="Pfam" id="PF02321">
    <property type="entry name" value="OEP"/>
    <property type="match status" value="2"/>
</dbReference>
<reference evidence="2" key="2">
    <citation type="submission" date="2014-09" db="EMBL/GenBank/DDBJ databases">
        <title>Criblamydia sequanensis harbors a mega-plasmid encoding arsenite resistance.</title>
        <authorList>
            <person name="Bertelli C."/>
            <person name="Goesmann A."/>
            <person name="Greub G."/>
        </authorList>
    </citation>
    <scope>NUCLEOTIDE SEQUENCE [LARGE SCALE GENOMIC DNA]</scope>
    <source>
        <strain evidence="2">CRIB-18</strain>
    </source>
</reference>
<reference evidence="2" key="1">
    <citation type="submission" date="2013-12" db="EMBL/GenBank/DDBJ databases">
        <authorList>
            <person name="Linke B."/>
        </authorList>
    </citation>
    <scope>NUCLEOTIDE SEQUENCE [LARGE SCALE GENOMIC DNA]</scope>
    <source>
        <strain evidence="2">CRIB-18</strain>
    </source>
</reference>
<dbReference type="SUPFAM" id="SSF56954">
    <property type="entry name" value="Outer membrane efflux proteins (OEP)"/>
    <property type="match status" value="1"/>
</dbReference>
<proteinExistence type="inferred from homology"/>